<reference evidence="2" key="1">
    <citation type="submission" date="2022-07" db="EMBL/GenBank/DDBJ databases">
        <title>Phylogenomic reconstructions and comparative analyses of Kickxellomycotina fungi.</title>
        <authorList>
            <person name="Reynolds N.K."/>
            <person name="Stajich J.E."/>
            <person name="Barry K."/>
            <person name="Grigoriev I.V."/>
            <person name="Crous P."/>
            <person name="Smith M.E."/>
        </authorList>
    </citation>
    <scope>NUCLEOTIDE SEQUENCE</scope>
    <source>
        <strain evidence="2">RSA 861</strain>
    </source>
</reference>
<keyword evidence="3" id="KW-1185">Reference proteome</keyword>
<dbReference type="OrthoDB" id="5132116at2759"/>
<organism evidence="2 3">
    <name type="scientific">Tieghemiomyces parasiticus</name>
    <dbReference type="NCBI Taxonomy" id="78921"/>
    <lineage>
        <taxon>Eukaryota</taxon>
        <taxon>Fungi</taxon>
        <taxon>Fungi incertae sedis</taxon>
        <taxon>Zoopagomycota</taxon>
        <taxon>Kickxellomycotina</taxon>
        <taxon>Dimargaritomycetes</taxon>
        <taxon>Dimargaritales</taxon>
        <taxon>Dimargaritaceae</taxon>
        <taxon>Tieghemiomyces</taxon>
    </lineage>
</organism>
<dbReference type="Gene3D" id="3.90.640.10">
    <property type="entry name" value="Actin, Chain A, domain 4"/>
    <property type="match status" value="1"/>
</dbReference>
<proteinExistence type="inferred from homology"/>
<evidence type="ECO:0000313" key="2">
    <source>
        <dbReference type="EMBL" id="KAJ1929065.1"/>
    </source>
</evidence>
<dbReference type="SMART" id="SM00268">
    <property type="entry name" value="ACTIN"/>
    <property type="match status" value="1"/>
</dbReference>
<sequence>MVIYGGGTIASSPCYRAALRRHELRQHADRSPIRPTHRQSSVGTRILTHEVSALVLDIGGTWTRAGYAGEDIPKVVVPSWVGTTDVGDDTISKSIRSMGDMSAANPDVEMGDATAEAKPTEESAAAQKYYIGDTETSTWRPNMGLKSPLEDGLVTDWDIYENLWNYCFQKRLRVSPSENPLFVTETAWNTPALREKLVELAFEKFDVPAFYVSKDPVLTSFAAGRSTSLVLDCGGTTTSATAVFDGYALKKGQVYQNVAGDFISDQILAQLKRDHQKEVVPRYQVAQKRAVEAGQPADVDLRVLDGPTDPSYHHRMQLQAVHEYKELVCQVSETTFNADALRARPPRAYEFPDGYNLQVGVARYEVPEILFQPERFIIDRTQTVRLNGSTVPLGAAAPGESPAGVGATPTAATNGPAGGGDLLGVPRMIYNCINACDVDMRPHLFSNVILTGGSTLFPGFADRVNFELQHLAPGSRIRIHAPGSTVERKFSTWLGGSILSSLGTFHQLWISKQEYQESGASIVNKKCQ</sequence>
<dbReference type="SUPFAM" id="SSF53067">
    <property type="entry name" value="Actin-like ATPase domain"/>
    <property type="match status" value="2"/>
</dbReference>
<dbReference type="AlphaFoldDB" id="A0A9W8ADW7"/>
<accession>A0A9W8ADW7</accession>
<evidence type="ECO:0000313" key="3">
    <source>
        <dbReference type="Proteomes" id="UP001150569"/>
    </source>
</evidence>
<protein>
    <submittedName>
        <fullName evidence="2">NuA4 histone acetyltransferase subunit</fullName>
    </submittedName>
</protein>
<dbReference type="Proteomes" id="UP001150569">
    <property type="component" value="Unassembled WGS sequence"/>
</dbReference>
<dbReference type="InterPro" id="IPR004000">
    <property type="entry name" value="Actin"/>
</dbReference>
<evidence type="ECO:0000256" key="1">
    <source>
        <dbReference type="RuleBase" id="RU000487"/>
    </source>
</evidence>
<comment type="caution">
    <text evidence="2">The sequence shown here is derived from an EMBL/GenBank/DDBJ whole genome shotgun (WGS) entry which is preliminary data.</text>
</comment>
<dbReference type="Pfam" id="PF00022">
    <property type="entry name" value="Actin"/>
    <property type="match status" value="1"/>
</dbReference>
<comment type="similarity">
    <text evidence="1">Belongs to the actin family.</text>
</comment>
<dbReference type="PANTHER" id="PTHR11937">
    <property type="entry name" value="ACTIN"/>
    <property type="match status" value="1"/>
</dbReference>
<dbReference type="CDD" id="cd13395">
    <property type="entry name" value="ASKHA_NBD_Arp4_ACTL6-like"/>
    <property type="match status" value="1"/>
</dbReference>
<dbReference type="EMBL" id="JANBPT010000049">
    <property type="protein sequence ID" value="KAJ1929065.1"/>
    <property type="molecule type" value="Genomic_DNA"/>
</dbReference>
<dbReference type="FunFam" id="3.30.420.40:FF:000058">
    <property type="entry name" value="Putative actin-related protein 5"/>
    <property type="match status" value="1"/>
</dbReference>
<gene>
    <name evidence="2" type="primary">ARP4_1</name>
    <name evidence="2" type="ORF">IWQ60_001510</name>
</gene>
<dbReference type="InterPro" id="IPR043129">
    <property type="entry name" value="ATPase_NBD"/>
</dbReference>
<dbReference type="Gene3D" id="3.30.420.40">
    <property type="match status" value="3"/>
</dbReference>
<name>A0A9W8ADW7_9FUNG</name>